<keyword evidence="2" id="KW-1185">Reference proteome</keyword>
<gene>
    <name evidence="1" type="ORF">HAX54_038652</name>
</gene>
<evidence type="ECO:0000313" key="2">
    <source>
        <dbReference type="Proteomes" id="UP000823775"/>
    </source>
</evidence>
<dbReference type="EMBL" id="JACEIK010000529">
    <property type="protein sequence ID" value="MCD7458605.1"/>
    <property type="molecule type" value="Genomic_DNA"/>
</dbReference>
<organism evidence="1 2">
    <name type="scientific">Datura stramonium</name>
    <name type="common">Jimsonweed</name>
    <name type="synonym">Common thornapple</name>
    <dbReference type="NCBI Taxonomy" id="4076"/>
    <lineage>
        <taxon>Eukaryota</taxon>
        <taxon>Viridiplantae</taxon>
        <taxon>Streptophyta</taxon>
        <taxon>Embryophyta</taxon>
        <taxon>Tracheophyta</taxon>
        <taxon>Spermatophyta</taxon>
        <taxon>Magnoliopsida</taxon>
        <taxon>eudicotyledons</taxon>
        <taxon>Gunneridae</taxon>
        <taxon>Pentapetalae</taxon>
        <taxon>asterids</taxon>
        <taxon>lamiids</taxon>
        <taxon>Solanales</taxon>
        <taxon>Solanaceae</taxon>
        <taxon>Solanoideae</taxon>
        <taxon>Datureae</taxon>
        <taxon>Datura</taxon>
    </lineage>
</organism>
<name>A0ABS8SIE8_DATST</name>
<proteinExistence type="predicted"/>
<dbReference type="Proteomes" id="UP000823775">
    <property type="component" value="Unassembled WGS sequence"/>
</dbReference>
<sequence>MPKSTGYQPFVGDALVKPKKKHIRSDFVEPTVDMALLNQLSYNIDLQVWVKRAKQAAPHCTKEEYSDPNLEDWVLSPVTMVFDSNVRDHEVPLCLYISHGSSIPSSCPKPATTPWDHHSSNLANIFPTPILHPSCKHNVTFVDLKETYLFGKPVGVANYPETLLTDIDHGKMDIVSFEFLLNEAMQFMRLKGLWRIILEKDELTAELESTARAYSNSEILE</sequence>
<comment type="caution">
    <text evidence="1">The sequence shown here is derived from an EMBL/GenBank/DDBJ whole genome shotgun (WGS) entry which is preliminary data.</text>
</comment>
<evidence type="ECO:0000313" key="1">
    <source>
        <dbReference type="EMBL" id="MCD7458605.1"/>
    </source>
</evidence>
<accession>A0ABS8SIE8</accession>
<protein>
    <submittedName>
        <fullName evidence="1">Uncharacterized protein</fullName>
    </submittedName>
</protein>
<reference evidence="1 2" key="1">
    <citation type="journal article" date="2021" name="BMC Genomics">
        <title>Datura genome reveals duplications of psychoactive alkaloid biosynthetic genes and high mutation rate following tissue culture.</title>
        <authorList>
            <person name="Rajewski A."/>
            <person name="Carter-House D."/>
            <person name="Stajich J."/>
            <person name="Litt A."/>
        </authorList>
    </citation>
    <scope>NUCLEOTIDE SEQUENCE [LARGE SCALE GENOMIC DNA]</scope>
    <source>
        <strain evidence="1">AR-01</strain>
    </source>
</reference>